<evidence type="ECO:0000256" key="1">
    <source>
        <dbReference type="ARBA" id="ARBA00004173"/>
    </source>
</evidence>
<evidence type="ECO:0000256" key="4">
    <source>
        <dbReference type="ARBA" id="ARBA00022980"/>
    </source>
</evidence>
<dbReference type="PANTHER" id="PTHR12810">
    <property type="entry name" value="MITOCHONDRIAL 28S RIBOSOMAL PROTEIN S29"/>
    <property type="match status" value="1"/>
</dbReference>
<dbReference type="Proteomes" id="UP001295794">
    <property type="component" value="Unassembled WGS sequence"/>
</dbReference>
<evidence type="ECO:0000256" key="8">
    <source>
        <dbReference type="SAM" id="MobiDB-lite"/>
    </source>
</evidence>
<dbReference type="Gene3D" id="3.40.50.300">
    <property type="entry name" value="P-loop containing nucleotide triphosphate hydrolases"/>
    <property type="match status" value="1"/>
</dbReference>
<feature type="compositionally biased region" description="Basic and acidic residues" evidence="8">
    <location>
        <begin position="689"/>
        <end position="701"/>
    </location>
</feature>
<name>A0AAD2HYW9_9AGAR</name>
<comment type="caution">
    <text evidence="9">The sequence shown here is derived from an EMBL/GenBank/DDBJ whole genome shotgun (WGS) entry which is preliminary data.</text>
</comment>
<proteinExistence type="inferred from homology"/>
<comment type="similarity">
    <text evidence="2">Belongs to the mitochondrion-specific ribosomal protein mS29 family.</text>
</comment>
<dbReference type="AlphaFoldDB" id="A0AAD2HYW9"/>
<evidence type="ECO:0000256" key="7">
    <source>
        <dbReference type="ARBA" id="ARBA00035140"/>
    </source>
</evidence>
<accession>A0AAD2HYW9</accession>
<keyword evidence="3" id="KW-0809">Transit peptide</keyword>
<evidence type="ECO:0000256" key="6">
    <source>
        <dbReference type="ARBA" id="ARBA00023274"/>
    </source>
</evidence>
<keyword evidence="6" id="KW-0687">Ribonucleoprotein</keyword>
<feature type="region of interest" description="Disordered" evidence="8">
    <location>
        <begin position="481"/>
        <end position="512"/>
    </location>
</feature>
<gene>
    <name evidence="9" type="ORF">MYCIT1_LOCUS36525</name>
</gene>
<dbReference type="GO" id="GO:0003735">
    <property type="term" value="F:structural constituent of ribosome"/>
    <property type="evidence" value="ECO:0007669"/>
    <property type="project" value="TreeGrafter"/>
</dbReference>
<evidence type="ECO:0000256" key="3">
    <source>
        <dbReference type="ARBA" id="ARBA00022946"/>
    </source>
</evidence>
<evidence type="ECO:0000313" key="9">
    <source>
        <dbReference type="EMBL" id="CAK5283744.1"/>
    </source>
</evidence>
<feature type="region of interest" description="Disordered" evidence="8">
    <location>
        <begin position="590"/>
        <end position="613"/>
    </location>
</feature>
<keyword evidence="4" id="KW-0689">Ribosomal protein</keyword>
<dbReference type="GO" id="GO:0005763">
    <property type="term" value="C:mitochondrial small ribosomal subunit"/>
    <property type="evidence" value="ECO:0007669"/>
    <property type="project" value="TreeGrafter"/>
</dbReference>
<evidence type="ECO:0000256" key="5">
    <source>
        <dbReference type="ARBA" id="ARBA00023128"/>
    </source>
</evidence>
<organism evidence="9 10">
    <name type="scientific">Mycena citricolor</name>
    <dbReference type="NCBI Taxonomy" id="2018698"/>
    <lineage>
        <taxon>Eukaryota</taxon>
        <taxon>Fungi</taxon>
        <taxon>Dikarya</taxon>
        <taxon>Basidiomycota</taxon>
        <taxon>Agaricomycotina</taxon>
        <taxon>Agaricomycetes</taxon>
        <taxon>Agaricomycetidae</taxon>
        <taxon>Agaricales</taxon>
        <taxon>Marasmiineae</taxon>
        <taxon>Mycenaceae</taxon>
        <taxon>Mycena</taxon>
    </lineage>
</organism>
<keyword evidence="5" id="KW-0496">Mitochondrion</keyword>
<dbReference type="InterPro" id="IPR027417">
    <property type="entry name" value="P-loop_NTPase"/>
</dbReference>
<evidence type="ECO:0000313" key="10">
    <source>
        <dbReference type="Proteomes" id="UP001295794"/>
    </source>
</evidence>
<dbReference type="EMBL" id="CAVNYO010000473">
    <property type="protein sequence ID" value="CAK5283744.1"/>
    <property type="molecule type" value="Genomic_DNA"/>
</dbReference>
<feature type="compositionally biased region" description="Basic residues" evidence="8">
    <location>
        <begin position="503"/>
        <end position="512"/>
    </location>
</feature>
<dbReference type="Pfam" id="PF10236">
    <property type="entry name" value="DAP3"/>
    <property type="match status" value="1"/>
</dbReference>
<dbReference type="PANTHER" id="PTHR12810:SF0">
    <property type="entry name" value="SMALL RIBOSOMAL SUBUNIT PROTEIN MS29"/>
    <property type="match status" value="1"/>
</dbReference>
<protein>
    <recommendedName>
        <fullName evidence="7">Small ribosomal subunit protein mS29</fullName>
    </recommendedName>
</protein>
<evidence type="ECO:0000256" key="2">
    <source>
        <dbReference type="ARBA" id="ARBA00009863"/>
    </source>
</evidence>
<dbReference type="InterPro" id="IPR019368">
    <property type="entry name" value="Ribosomal_mS29"/>
</dbReference>
<feature type="region of interest" description="Disordered" evidence="8">
    <location>
        <begin position="662"/>
        <end position="701"/>
    </location>
</feature>
<reference evidence="9" key="1">
    <citation type="submission" date="2023-11" db="EMBL/GenBank/DDBJ databases">
        <authorList>
            <person name="De Vega J J."/>
            <person name="De Vega J J."/>
        </authorList>
    </citation>
    <scope>NUCLEOTIDE SEQUENCE</scope>
</reference>
<comment type="subcellular location">
    <subcellularLocation>
        <location evidence="1">Mitochondrion</location>
    </subcellularLocation>
</comment>
<sequence>MFYVSRGRAVPLARTGNASAVRLIHHKLGYKVAKNKQKGVVERDKDGRPVARMREKSASVGVGRPHLLALERTCNALLTWREQIFRALPASSLGHELFESTEPGRVEVDRPLMNPMELGTGVLTRFDDKDPTAPMSAFGVPKHMLLEFRILGAPCSVTTTTTLSLVRALEESKTRPAHVVLNGREGSGKSFLLLQAAQYASASRSWITIYVPRARTLVDGSTPYSYSLSTQTYLQPRAARVLLQRIGRANAHLLPHMRMSSTATFSADGGTAVTVREGQPLTALIENGSLEDGLHAHAALERLLEELGKQTEYPVLIAVDNFQALAGPTLYRDPQYKMIRPHHLGVPRLLLEYASGKKPLARGMFLGALTRTDPLFPVSDQLADSLKISPEFGPSPRSVRYRRSTQLASYLENTIEAPMPKELDPNVSEVEMHAADLWSGWLAFDPPVYEDNLVPTVTMPEPAPVPANIWKNMVVAEGQQSEDVSGRGLFDTEDDVPVDDGKRKKNPPKAKKVQAIPPVKALRAIRVPSTISIREAAALFELWLDAGVLRTGGERRVGRRADLMMLDGFRKMKENPEATFRAMESEFGSATTAKADEPASRATGKPALGQPRWMEKSQETASPAHDVVEDFVESGMAAGTAQLLENAFEATEWSERKAAESKTMISFDEDESSVVVDPSEGSVSTSARESADGQTERGKEEDISITDLLAMAKGTDQLNLGDSPEIAELLSAGLRNVMENPKALQNLMGRHLLATPQEEPTAEGGADELFLSKYTESSGNPRAFVWGGLLGSLQTYTN</sequence>
<keyword evidence="10" id="KW-1185">Reference proteome</keyword>